<dbReference type="PANTHER" id="PTHR30298:SF0">
    <property type="entry name" value="PROTEIN YBFL-RELATED"/>
    <property type="match status" value="1"/>
</dbReference>
<comment type="caution">
    <text evidence="1">The sequence shown here is derived from an EMBL/GenBank/DDBJ whole genome shotgun (WGS) entry which is preliminary data.</text>
</comment>
<accession>A0A5A5RNW8</accession>
<dbReference type="InterPro" id="IPR047647">
    <property type="entry name" value="ISAs1_transpos"/>
</dbReference>
<evidence type="ECO:0008006" key="3">
    <source>
        <dbReference type="Google" id="ProtNLM"/>
    </source>
</evidence>
<evidence type="ECO:0000313" key="2">
    <source>
        <dbReference type="Proteomes" id="UP000324917"/>
    </source>
</evidence>
<dbReference type="EMBL" id="BHVP01000009">
    <property type="protein sequence ID" value="GCA74016.1"/>
    <property type="molecule type" value="Genomic_DNA"/>
</dbReference>
<dbReference type="NCBIfam" id="NF033564">
    <property type="entry name" value="transpos_ISAs1"/>
    <property type="match status" value="1"/>
</dbReference>
<reference evidence="1 2" key="1">
    <citation type="submission" date="2018-09" db="EMBL/GenBank/DDBJ databases">
        <title>Evolutionary history of phycoerythrin pigmentation in the water bloom-forming cyanobacterium Microcystis aeruginosa.</title>
        <authorList>
            <person name="Tanabe Y."/>
            <person name="Tanabe Y."/>
            <person name="Yamaguchi H."/>
        </authorList>
    </citation>
    <scope>NUCLEOTIDE SEQUENCE [LARGE SCALE GENOMIC DNA]</scope>
    <source>
        <strain evidence="1 2">NIES-2520</strain>
    </source>
</reference>
<protein>
    <recommendedName>
        <fullName evidence="3">Transposase IS4-like domain-containing protein</fullName>
    </recommendedName>
</protein>
<proteinExistence type="predicted"/>
<evidence type="ECO:0000313" key="1">
    <source>
        <dbReference type="EMBL" id="GCA74016.1"/>
    </source>
</evidence>
<dbReference type="InterPro" id="IPR051698">
    <property type="entry name" value="Transposase_11-like"/>
</dbReference>
<organism evidence="1 2">
    <name type="scientific">Microcystis aeruginosa NIES-2520</name>
    <dbReference type="NCBI Taxonomy" id="2303982"/>
    <lineage>
        <taxon>Bacteria</taxon>
        <taxon>Bacillati</taxon>
        <taxon>Cyanobacteriota</taxon>
        <taxon>Cyanophyceae</taxon>
        <taxon>Oscillatoriophycideae</taxon>
        <taxon>Chroococcales</taxon>
        <taxon>Microcystaceae</taxon>
        <taxon>Microcystis</taxon>
    </lineage>
</organism>
<gene>
    <name evidence="1" type="ORF">MiTe_00837</name>
</gene>
<sequence length="119" mass="13795">MSQLPPLHRQSLWPGLTTVVMVRSVRRLWNKVTTEVRFFLSSLAEEAQKHASVIRGHWSIENSLHWLLDVTFKEDASRICLGYGAENLGLLRRLSVNLLKREPSKKSRSMKRAYGKHEQ</sequence>
<name>A0A5A5RNW8_MICAE</name>
<dbReference type="PANTHER" id="PTHR30298">
    <property type="entry name" value="H REPEAT-ASSOCIATED PREDICTED TRANSPOSASE"/>
    <property type="match status" value="1"/>
</dbReference>
<dbReference type="Proteomes" id="UP000324917">
    <property type="component" value="Unassembled WGS sequence"/>
</dbReference>
<dbReference type="AlphaFoldDB" id="A0A5A5RNW8"/>